<evidence type="ECO:0000256" key="1">
    <source>
        <dbReference type="SAM" id="MobiDB-lite"/>
    </source>
</evidence>
<dbReference type="InterPro" id="IPR045886">
    <property type="entry name" value="ThiF/MoeB/HesA"/>
</dbReference>
<dbReference type="CDD" id="cd00755">
    <property type="entry name" value="YgdL_like"/>
    <property type="match status" value="1"/>
</dbReference>
<reference evidence="3" key="2">
    <citation type="submission" date="2021-04" db="EMBL/GenBank/DDBJ databases">
        <authorList>
            <person name="Gilroy R."/>
        </authorList>
    </citation>
    <scope>NUCLEOTIDE SEQUENCE</scope>
    <source>
        <strain evidence="3">Gambia16-930</strain>
    </source>
</reference>
<evidence type="ECO:0000313" key="3">
    <source>
        <dbReference type="EMBL" id="HIW87405.1"/>
    </source>
</evidence>
<feature type="domain" description="THIF-type NAD/FAD binding fold" evidence="2">
    <location>
        <begin position="11"/>
        <end position="258"/>
    </location>
</feature>
<protein>
    <submittedName>
        <fullName evidence="3">tRNA threonylcarbamoyladenosine dehydratase</fullName>
    </submittedName>
</protein>
<dbReference type="GO" id="GO:0008641">
    <property type="term" value="F:ubiquitin-like modifier activating enzyme activity"/>
    <property type="evidence" value="ECO:0007669"/>
    <property type="project" value="InterPro"/>
</dbReference>
<organism evidence="3 4">
    <name type="scientific">Candidatus Onthomorpha intestinigallinarum</name>
    <dbReference type="NCBI Taxonomy" id="2840880"/>
    <lineage>
        <taxon>Bacteria</taxon>
        <taxon>Pseudomonadati</taxon>
        <taxon>Bacteroidota</taxon>
        <taxon>Bacteroidia</taxon>
        <taxon>Bacteroidales</taxon>
        <taxon>Candidatus Onthomorpha</taxon>
    </lineage>
</organism>
<dbReference type="GO" id="GO:0061504">
    <property type="term" value="P:cyclic threonylcarbamoyladenosine biosynthetic process"/>
    <property type="evidence" value="ECO:0007669"/>
    <property type="project" value="TreeGrafter"/>
</dbReference>
<dbReference type="GO" id="GO:0061503">
    <property type="term" value="F:tRNA threonylcarbamoyladenosine dehydratase"/>
    <property type="evidence" value="ECO:0007669"/>
    <property type="project" value="TreeGrafter"/>
</dbReference>
<evidence type="ECO:0000259" key="2">
    <source>
        <dbReference type="Pfam" id="PF00899"/>
    </source>
</evidence>
<proteinExistence type="predicted"/>
<feature type="compositionally biased region" description="Basic and acidic residues" evidence="1">
    <location>
        <begin position="271"/>
        <end position="283"/>
    </location>
</feature>
<evidence type="ECO:0000313" key="4">
    <source>
        <dbReference type="Proteomes" id="UP000824267"/>
    </source>
</evidence>
<dbReference type="InterPro" id="IPR000594">
    <property type="entry name" value="ThiF_NAD_FAD-bd"/>
</dbReference>
<dbReference type="InterPro" id="IPR035985">
    <property type="entry name" value="Ubiquitin-activating_enz"/>
</dbReference>
<reference evidence="3" key="1">
    <citation type="journal article" date="2021" name="PeerJ">
        <title>Extensive microbial diversity within the chicken gut microbiome revealed by metagenomics and culture.</title>
        <authorList>
            <person name="Gilroy R."/>
            <person name="Ravi A."/>
            <person name="Getino M."/>
            <person name="Pursley I."/>
            <person name="Horton D.L."/>
            <person name="Alikhan N.F."/>
            <person name="Baker D."/>
            <person name="Gharbi K."/>
            <person name="Hall N."/>
            <person name="Watson M."/>
            <person name="Adriaenssens E.M."/>
            <person name="Foster-Nyarko E."/>
            <person name="Jarju S."/>
            <person name="Secka A."/>
            <person name="Antonio M."/>
            <person name="Oren A."/>
            <person name="Chaudhuri R.R."/>
            <person name="La Ragione R."/>
            <person name="Hildebrand F."/>
            <person name="Pallen M.J."/>
        </authorList>
    </citation>
    <scope>NUCLEOTIDE SEQUENCE</scope>
    <source>
        <strain evidence="3">Gambia16-930</strain>
    </source>
</reference>
<dbReference type="Proteomes" id="UP000824267">
    <property type="component" value="Unassembled WGS sequence"/>
</dbReference>
<name>A0A9D1UI92_9BACT</name>
<dbReference type="Pfam" id="PF00899">
    <property type="entry name" value="ThiF"/>
    <property type="match status" value="1"/>
</dbReference>
<dbReference type="Gene3D" id="3.40.50.720">
    <property type="entry name" value="NAD(P)-binding Rossmann-like Domain"/>
    <property type="match status" value="1"/>
</dbReference>
<dbReference type="PANTHER" id="PTHR43267">
    <property type="entry name" value="TRNA THREONYLCARBAMOYLADENOSINE DEHYDRATASE"/>
    <property type="match status" value="1"/>
</dbReference>
<dbReference type="AlphaFoldDB" id="A0A9D1UI92"/>
<gene>
    <name evidence="3" type="ORF">IAC47_03930</name>
</gene>
<feature type="region of interest" description="Disordered" evidence="1">
    <location>
        <begin position="261"/>
        <end position="283"/>
    </location>
</feature>
<dbReference type="SUPFAM" id="SSF69572">
    <property type="entry name" value="Activating enzymes of the ubiquitin-like proteins"/>
    <property type="match status" value="1"/>
</dbReference>
<dbReference type="EMBL" id="DXGG01000130">
    <property type="protein sequence ID" value="HIW87405.1"/>
    <property type="molecule type" value="Genomic_DNA"/>
</dbReference>
<sequence length="283" mass="31439">MEDLFTRTEWLIGEEGIERLKRSNVLVVGLGGVGAYAAEMLCRAGIGNITIVDHDTISESNINRQLAALESTVGMEKTEIMTQRLKDINSRLNVNAVTQYLKDEKIAQILQGERYDYVVDAIDTISPKVYLIATCVEKGIPVVSSMGSGDRLDPTMIHIADISQTFNCPLARMIRKKLHKLGIYEGVASVFSSETSENSSAREDIGENKRTNVGSISYMPAMFGCAVASVVIRELIGIPAYQKTKDKRYYYNKKSSMVDLSEYTSKSKQQKQTDDGTNDRNIL</sequence>
<accession>A0A9D1UI92</accession>
<dbReference type="PANTHER" id="PTHR43267:SF1">
    <property type="entry name" value="TRNA THREONYLCARBAMOYLADENOSINE DEHYDRATASE"/>
    <property type="match status" value="1"/>
</dbReference>
<comment type="caution">
    <text evidence="3">The sequence shown here is derived from an EMBL/GenBank/DDBJ whole genome shotgun (WGS) entry which is preliminary data.</text>
</comment>